<proteinExistence type="predicted"/>
<dbReference type="RefSeq" id="WP_404746720.1">
    <property type="nucleotide sequence ID" value="NZ_JBJDQH010000006.1"/>
</dbReference>
<keyword evidence="4" id="KW-1185">Reference proteome</keyword>
<evidence type="ECO:0000313" key="3">
    <source>
        <dbReference type="EMBL" id="MFK4267110.1"/>
    </source>
</evidence>
<organism evidence="3 4">
    <name type="scientific">Streptomyces milbemycinicus</name>
    <dbReference type="NCBI Taxonomy" id="476552"/>
    <lineage>
        <taxon>Bacteria</taxon>
        <taxon>Bacillati</taxon>
        <taxon>Actinomycetota</taxon>
        <taxon>Actinomycetes</taxon>
        <taxon>Kitasatosporales</taxon>
        <taxon>Streptomycetaceae</taxon>
        <taxon>Streptomyces</taxon>
    </lineage>
</organism>
<sequence length="68" mass="7767">MDQIKDVILDVFLILQIVLAQILLFSREARRAIPALRAHWEELKGEGKGRQDDNVDPLPDDQVGRSED</sequence>
<keyword evidence="2" id="KW-0812">Transmembrane</keyword>
<evidence type="ECO:0000313" key="4">
    <source>
        <dbReference type="Proteomes" id="UP001620295"/>
    </source>
</evidence>
<reference evidence="3 4" key="1">
    <citation type="submission" date="2024-11" db="EMBL/GenBank/DDBJ databases">
        <title>The Natural Products Discovery Center: Release of the First 8490 Sequenced Strains for Exploring Actinobacteria Biosynthetic Diversity.</title>
        <authorList>
            <person name="Kalkreuter E."/>
            <person name="Kautsar S.A."/>
            <person name="Yang D."/>
            <person name="Bader C.D."/>
            <person name="Teijaro C.N."/>
            <person name="Fluegel L."/>
            <person name="Davis C.M."/>
            <person name="Simpson J.R."/>
            <person name="Lauterbach L."/>
            <person name="Steele A.D."/>
            <person name="Gui C."/>
            <person name="Meng S."/>
            <person name="Li G."/>
            <person name="Viehrig K."/>
            <person name="Ye F."/>
            <person name="Su P."/>
            <person name="Kiefer A.F."/>
            <person name="Nichols A."/>
            <person name="Cepeda A.J."/>
            <person name="Yan W."/>
            <person name="Fan B."/>
            <person name="Jiang Y."/>
            <person name="Adhikari A."/>
            <person name="Zheng C.-J."/>
            <person name="Schuster L."/>
            <person name="Cowan T.M."/>
            <person name="Smanski M.J."/>
            <person name="Chevrette M.G."/>
            <person name="De Carvalho L.P.S."/>
            <person name="Shen B."/>
        </authorList>
    </citation>
    <scope>NUCLEOTIDE SEQUENCE [LARGE SCALE GENOMIC DNA]</scope>
    <source>
        <strain evidence="3 4">NPDC020863</strain>
    </source>
</reference>
<gene>
    <name evidence="3" type="ORF">ACI2L5_19545</name>
</gene>
<dbReference type="EMBL" id="JBJDQH010000006">
    <property type="protein sequence ID" value="MFK4267110.1"/>
    <property type="molecule type" value="Genomic_DNA"/>
</dbReference>
<feature type="region of interest" description="Disordered" evidence="1">
    <location>
        <begin position="45"/>
        <end position="68"/>
    </location>
</feature>
<comment type="caution">
    <text evidence="3">The sequence shown here is derived from an EMBL/GenBank/DDBJ whole genome shotgun (WGS) entry which is preliminary data.</text>
</comment>
<keyword evidence="2" id="KW-1133">Transmembrane helix</keyword>
<name>A0ABW8LMG4_9ACTN</name>
<keyword evidence="2" id="KW-0472">Membrane</keyword>
<protein>
    <submittedName>
        <fullName evidence="3">Uncharacterized protein</fullName>
    </submittedName>
</protein>
<evidence type="ECO:0000256" key="1">
    <source>
        <dbReference type="SAM" id="MobiDB-lite"/>
    </source>
</evidence>
<feature type="transmembrane region" description="Helical" evidence="2">
    <location>
        <begin position="7"/>
        <end position="25"/>
    </location>
</feature>
<dbReference type="Proteomes" id="UP001620295">
    <property type="component" value="Unassembled WGS sequence"/>
</dbReference>
<accession>A0ABW8LMG4</accession>
<evidence type="ECO:0000256" key="2">
    <source>
        <dbReference type="SAM" id="Phobius"/>
    </source>
</evidence>